<dbReference type="GO" id="GO:0046872">
    <property type="term" value="F:metal ion binding"/>
    <property type="evidence" value="ECO:0007669"/>
    <property type="project" value="UniProtKB-KW"/>
</dbReference>
<keyword evidence="9" id="KW-0585">Phenylalanine catabolism</keyword>
<dbReference type="GO" id="GO:0006572">
    <property type="term" value="P:L-tyrosine catabolic process"/>
    <property type="evidence" value="ECO:0007669"/>
    <property type="project" value="UniProtKB-KW"/>
</dbReference>
<dbReference type="InterPro" id="IPR029068">
    <property type="entry name" value="Glyas_Bleomycin-R_OHBP_Dase"/>
</dbReference>
<keyword evidence="12" id="KW-1185">Reference proteome</keyword>
<dbReference type="InterPro" id="IPR005956">
    <property type="entry name" value="4OHPhenylPyrv_dOase"/>
</dbReference>
<evidence type="ECO:0000256" key="2">
    <source>
        <dbReference type="ARBA" id="ARBA00005162"/>
    </source>
</evidence>
<proteinExistence type="inferred from homology"/>
<dbReference type="SUPFAM" id="SSF54593">
    <property type="entry name" value="Glyoxalase/Bleomycin resistance protein/Dihydroxybiphenyl dioxygenase"/>
    <property type="match status" value="1"/>
</dbReference>
<evidence type="ECO:0000313" key="12">
    <source>
        <dbReference type="Proteomes" id="UP001443914"/>
    </source>
</evidence>
<reference evidence="11" key="1">
    <citation type="submission" date="2024-03" db="EMBL/GenBank/DDBJ databases">
        <title>WGS assembly of Saponaria officinalis var. Norfolk2.</title>
        <authorList>
            <person name="Jenkins J."/>
            <person name="Shu S."/>
            <person name="Grimwood J."/>
            <person name="Barry K."/>
            <person name="Goodstein D."/>
            <person name="Schmutz J."/>
            <person name="Leebens-Mack J."/>
            <person name="Osbourn A."/>
        </authorList>
    </citation>
    <scope>NUCLEOTIDE SEQUENCE [LARGE SCALE GENOMIC DNA]</scope>
    <source>
        <strain evidence="11">JIC</strain>
    </source>
</reference>
<evidence type="ECO:0000256" key="3">
    <source>
        <dbReference type="ARBA" id="ARBA00005877"/>
    </source>
</evidence>
<dbReference type="PANTHER" id="PTHR11959">
    <property type="entry name" value="4-HYDROXYPHENYLPYRUVATE DIOXYGENASE"/>
    <property type="match status" value="1"/>
</dbReference>
<evidence type="ECO:0000256" key="7">
    <source>
        <dbReference type="ARBA" id="ARBA00022878"/>
    </source>
</evidence>
<dbReference type="PROSITE" id="PS51819">
    <property type="entry name" value="VOC"/>
    <property type="match status" value="1"/>
</dbReference>
<comment type="pathway">
    <text evidence="2">Amino-acid degradation; L-phenylalanine degradation; acetoacetate and fumarate from L-phenylalanine: step 3/6.</text>
</comment>
<evidence type="ECO:0000313" key="11">
    <source>
        <dbReference type="EMBL" id="KAK9681976.1"/>
    </source>
</evidence>
<dbReference type="Proteomes" id="UP001443914">
    <property type="component" value="Unassembled WGS sequence"/>
</dbReference>
<comment type="cofactor">
    <cofactor evidence="1">
        <name>Fe cation</name>
        <dbReference type="ChEBI" id="CHEBI:24875"/>
    </cofactor>
</comment>
<dbReference type="InterPro" id="IPR041736">
    <property type="entry name" value="4OHPhenylPyrv_dOase_N"/>
</dbReference>
<sequence length="398" mass="44367">MTIKPIKSSNFLRSNPKSDRFKVNGFHHVELWCGDATNTSLRFSHGLGLPLVAKSDLSTRNLVHASYLLRTGNFNLLFTGPYSPSLSSSTDTAAIPTFNYCTHLTFVTTHGLEVRAVARNVEDARAAFEASVAAGAYPVAKQIHLEGQVTLAEVKLYGDVVLRYISHANTTMTSPYYFLPKFAPIKMDDNKVRDFGIKSLDHVAGIVPQLASAIGHMMNEEPMDPVLGSTMKITGFHDFAEYGSEDMLGTTETAVQTKFIANNHESVFFNLSEPVYGTKRNNYFHTFLSHNQGLVYYKGMKEWVGDVLTDYQIEQCKRLSIKVDRDHEGVLLQLFTTPVGDRPTLVIEIMQRIGCMVEGEDKKMHQKGGCGGFGKANVTRLVQSMEEYEKTLLLSKDE</sequence>
<dbReference type="AlphaFoldDB" id="A0AAW1HY06"/>
<keyword evidence="6" id="KW-0677">Repeat</keyword>
<evidence type="ECO:0000256" key="1">
    <source>
        <dbReference type="ARBA" id="ARBA00001962"/>
    </source>
</evidence>
<accession>A0AAW1HY06</accession>
<evidence type="ECO:0000259" key="10">
    <source>
        <dbReference type="PROSITE" id="PS51819"/>
    </source>
</evidence>
<keyword evidence="5" id="KW-0479">Metal-binding</keyword>
<evidence type="ECO:0000256" key="5">
    <source>
        <dbReference type="ARBA" id="ARBA00022723"/>
    </source>
</evidence>
<dbReference type="EMBL" id="JBDFQZ010000010">
    <property type="protein sequence ID" value="KAK9681976.1"/>
    <property type="molecule type" value="Genomic_DNA"/>
</dbReference>
<dbReference type="EC" id="1.13.11.27" evidence="4"/>
<dbReference type="GO" id="GO:0006559">
    <property type="term" value="P:L-phenylalanine catabolic process"/>
    <property type="evidence" value="ECO:0007669"/>
    <property type="project" value="UniProtKB-KW"/>
</dbReference>
<dbReference type="GO" id="GO:0003868">
    <property type="term" value="F:4-hydroxyphenylpyruvate dioxygenase activity"/>
    <property type="evidence" value="ECO:0007669"/>
    <property type="project" value="UniProtKB-EC"/>
</dbReference>
<gene>
    <name evidence="11" type="ORF">RND81_10G040700</name>
</gene>
<dbReference type="CDD" id="cd08342">
    <property type="entry name" value="HPPD_N_like"/>
    <property type="match status" value="1"/>
</dbReference>
<name>A0AAW1HY06_SAPOF</name>
<dbReference type="InterPro" id="IPR037523">
    <property type="entry name" value="VOC_core"/>
</dbReference>
<evidence type="ECO:0000256" key="4">
    <source>
        <dbReference type="ARBA" id="ARBA00013222"/>
    </source>
</evidence>
<evidence type="ECO:0000256" key="8">
    <source>
        <dbReference type="ARBA" id="ARBA00023004"/>
    </source>
</evidence>
<dbReference type="PANTHER" id="PTHR11959:SF1">
    <property type="entry name" value="4-HYDROXYPHENYLPYRUVATE DIOXYGENASE"/>
    <property type="match status" value="1"/>
</dbReference>
<evidence type="ECO:0000256" key="6">
    <source>
        <dbReference type="ARBA" id="ARBA00022737"/>
    </source>
</evidence>
<comment type="caution">
    <text evidence="11">The sequence shown here is derived from an EMBL/GenBank/DDBJ whole genome shotgun (WGS) entry which is preliminary data.</text>
</comment>
<protein>
    <recommendedName>
        <fullName evidence="4">4-hydroxyphenylpyruvate dioxygenase</fullName>
        <ecNumber evidence="4">1.13.11.27</ecNumber>
    </recommendedName>
</protein>
<dbReference type="Gene3D" id="3.10.180.10">
    <property type="entry name" value="2,3-Dihydroxybiphenyl 1,2-Dioxygenase, domain 1"/>
    <property type="match status" value="3"/>
</dbReference>
<keyword evidence="8" id="KW-0408">Iron</keyword>
<keyword evidence="7" id="KW-0828">Tyrosine catabolism</keyword>
<evidence type="ECO:0000256" key="9">
    <source>
        <dbReference type="ARBA" id="ARBA00023232"/>
    </source>
</evidence>
<feature type="domain" description="VOC" evidence="10">
    <location>
        <begin position="25"/>
        <end position="167"/>
    </location>
</feature>
<organism evidence="11 12">
    <name type="scientific">Saponaria officinalis</name>
    <name type="common">Common soapwort</name>
    <name type="synonym">Lychnis saponaria</name>
    <dbReference type="NCBI Taxonomy" id="3572"/>
    <lineage>
        <taxon>Eukaryota</taxon>
        <taxon>Viridiplantae</taxon>
        <taxon>Streptophyta</taxon>
        <taxon>Embryophyta</taxon>
        <taxon>Tracheophyta</taxon>
        <taxon>Spermatophyta</taxon>
        <taxon>Magnoliopsida</taxon>
        <taxon>eudicotyledons</taxon>
        <taxon>Gunneridae</taxon>
        <taxon>Pentapetalae</taxon>
        <taxon>Caryophyllales</taxon>
        <taxon>Caryophyllaceae</taxon>
        <taxon>Caryophylleae</taxon>
        <taxon>Saponaria</taxon>
    </lineage>
</organism>
<comment type="similarity">
    <text evidence="3">Belongs to the 4HPPD family.</text>
</comment>